<dbReference type="PANTHER" id="PTHR43977">
    <property type="entry name" value="STRUCTURAL MAINTENANCE OF CHROMOSOMES PROTEIN 3"/>
    <property type="match status" value="1"/>
</dbReference>
<dbReference type="SMART" id="SM00968">
    <property type="entry name" value="SMC_hinge"/>
    <property type="match status" value="1"/>
</dbReference>
<gene>
    <name evidence="12" type="primary">g2616</name>
    <name evidence="12" type="ORF">VP750_LOCUS2237</name>
</gene>
<accession>A0ABP1FKU9</accession>
<dbReference type="Gene3D" id="1.20.1060.20">
    <property type="match status" value="1"/>
</dbReference>
<feature type="coiled-coil region" evidence="9">
    <location>
        <begin position="668"/>
        <end position="772"/>
    </location>
</feature>
<feature type="compositionally biased region" description="Basic and acidic residues" evidence="10">
    <location>
        <begin position="282"/>
        <end position="296"/>
    </location>
</feature>
<evidence type="ECO:0000256" key="2">
    <source>
        <dbReference type="ARBA" id="ARBA00005917"/>
    </source>
</evidence>
<feature type="region of interest" description="Disordered" evidence="10">
    <location>
        <begin position="1055"/>
        <end position="1077"/>
    </location>
</feature>
<keyword evidence="4" id="KW-0498">Mitosis</keyword>
<evidence type="ECO:0000313" key="12">
    <source>
        <dbReference type="EMBL" id="CAL5220578.1"/>
    </source>
</evidence>
<dbReference type="Gene3D" id="1.10.287.1490">
    <property type="match status" value="1"/>
</dbReference>
<feature type="compositionally biased region" description="Basic and acidic residues" evidence="10">
    <location>
        <begin position="453"/>
        <end position="463"/>
    </location>
</feature>
<feature type="compositionally biased region" description="Basic and acidic residues" evidence="10">
    <location>
        <begin position="388"/>
        <end position="397"/>
    </location>
</feature>
<reference evidence="12 13" key="1">
    <citation type="submission" date="2024-06" db="EMBL/GenBank/DDBJ databases">
        <authorList>
            <person name="Kraege A."/>
            <person name="Thomma B."/>
        </authorList>
    </citation>
    <scope>NUCLEOTIDE SEQUENCE [LARGE SCALE GENOMIC DNA]</scope>
</reference>
<keyword evidence="6 8" id="KW-0539">Nucleus</keyword>
<evidence type="ECO:0000259" key="11">
    <source>
        <dbReference type="SMART" id="SM00968"/>
    </source>
</evidence>
<feature type="compositionally biased region" description="Basic and acidic residues" evidence="10">
    <location>
        <begin position="434"/>
        <end position="445"/>
    </location>
</feature>
<comment type="similarity">
    <text evidence="2">Belongs to the SMC family. SMC3 subfamily.</text>
</comment>
<evidence type="ECO:0000313" key="13">
    <source>
        <dbReference type="Proteomes" id="UP001497392"/>
    </source>
</evidence>
<evidence type="ECO:0000256" key="9">
    <source>
        <dbReference type="SAM" id="Coils"/>
    </source>
</evidence>
<dbReference type="InterPro" id="IPR024704">
    <property type="entry name" value="SMC"/>
</dbReference>
<protein>
    <recommendedName>
        <fullName evidence="8">Structural maintenance of chromosomes protein</fullName>
    </recommendedName>
</protein>
<dbReference type="Pfam" id="PF02463">
    <property type="entry name" value="SMC_N"/>
    <property type="match status" value="1"/>
</dbReference>
<evidence type="ECO:0000256" key="4">
    <source>
        <dbReference type="ARBA" id="ARBA00022776"/>
    </source>
</evidence>
<dbReference type="SUPFAM" id="SSF52540">
    <property type="entry name" value="P-loop containing nucleoside triphosphate hydrolases"/>
    <property type="match status" value="1"/>
</dbReference>
<dbReference type="InterPro" id="IPR003395">
    <property type="entry name" value="RecF/RecN/SMC_N"/>
</dbReference>
<dbReference type="InterPro" id="IPR041741">
    <property type="entry name" value="SMC3_ABC_euk"/>
</dbReference>
<evidence type="ECO:0000256" key="8">
    <source>
        <dbReference type="PIRNR" id="PIRNR005719"/>
    </source>
</evidence>
<dbReference type="PIRSF" id="PIRSF005719">
    <property type="entry name" value="SMC"/>
    <property type="match status" value="1"/>
</dbReference>
<feature type="coiled-coil region" evidence="9">
    <location>
        <begin position="179"/>
        <end position="216"/>
    </location>
</feature>
<evidence type="ECO:0000256" key="7">
    <source>
        <dbReference type="ARBA" id="ARBA00023306"/>
    </source>
</evidence>
<dbReference type="Proteomes" id="UP001497392">
    <property type="component" value="Unassembled WGS sequence"/>
</dbReference>
<dbReference type="InterPro" id="IPR010935">
    <property type="entry name" value="SMC_hinge"/>
</dbReference>
<evidence type="ECO:0000256" key="3">
    <source>
        <dbReference type="ARBA" id="ARBA00022618"/>
    </source>
</evidence>
<feature type="domain" description="SMC hinge" evidence="11">
    <location>
        <begin position="522"/>
        <end position="635"/>
    </location>
</feature>
<evidence type="ECO:0000256" key="5">
    <source>
        <dbReference type="ARBA" id="ARBA00023054"/>
    </source>
</evidence>
<comment type="subcellular location">
    <subcellularLocation>
        <location evidence="1 8">Nucleus</location>
    </subcellularLocation>
</comment>
<proteinExistence type="inferred from homology"/>
<dbReference type="InterPro" id="IPR027417">
    <property type="entry name" value="P-loop_NTPase"/>
</dbReference>
<dbReference type="Gene3D" id="3.40.50.300">
    <property type="entry name" value="P-loop containing nucleotide triphosphate hydrolases"/>
    <property type="match status" value="2"/>
</dbReference>
<feature type="region of interest" description="Disordered" evidence="10">
    <location>
        <begin position="377"/>
        <end position="397"/>
    </location>
</feature>
<dbReference type="Gene3D" id="3.30.70.1620">
    <property type="match status" value="1"/>
</dbReference>
<feature type="region of interest" description="Disordered" evidence="10">
    <location>
        <begin position="279"/>
        <end position="301"/>
    </location>
</feature>
<feature type="coiled-coil region" evidence="9">
    <location>
        <begin position="796"/>
        <end position="1012"/>
    </location>
</feature>
<keyword evidence="3" id="KW-0132">Cell division</keyword>
<dbReference type="Pfam" id="PF06470">
    <property type="entry name" value="SMC_hinge"/>
    <property type="match status" value="1"/>
</dbReference>
<dbReference type="EMBL" id="CAXHTA020000004">
    <property type="protein sequence ID" value="CAL5220578.1"/>
    <property type="molecule type" value="Genomic_DNA"/>
</dbReference>
<name>A0ABP1FKU9_9CHLO</name>
<dbReference type="CDD" id="cd03272">
    <property type="entry name" value="ABC_SMC3_euk"/>
    <property type="match status" value="1"/>
</dbReference>
<evidence type="ECO:0000256" key="1">
    <source>
        <dbReference type="ARBA" id="ARBA00004123"/>
    </source>
</evidence>
<dbReference type="InterPro" id="IPR036277">
    <property type="entry name" value="SMC_hinge_sf"/>
</dbReference>
<comment type="caution">
    <text evidence="12">The sequence shown here is derived from an EMBL/GenBank/DDBJ whole genome shotgun (WGS) entry which is preliminary data.</text>
</comment>
<evidence type="ECO:0000256" key="10">
    <source>
        <dbReference type="SAM" id="MobiDB-lite"/>
    </source>
</evidence>
<keyword evidence="5 9" id="KW-0175">Coiled coil</keyword>
<evidence type="ECO:0000256" key="6">
    <source>
        <dbReference type="ARBA" id="ARBA00023242"/>
    </source>
</evidence>
<keyword evidence="13" id="KW-1185">Reference proteome</keyword>
<feature type="region of interest" description="Disordered" evidence="10">
    <location>
        <begin position="431"/>
        <end position="463"/>
    </location>
</feature>
<sequence>MHIKQAIIEGYKSYKDQTVSEPFDQHINVVVGANGSGKTNFFSAIRFVLSDIFTTLTATERQKLLHEGAGHAVLSAYVEIVFDNSDNRLPVDRDEVRLRRTIGLKKDEYFLDKKHITKTEVMNLLESAGFSRANPYYVVQQGKIMAMSTMKDYERLELLKEIGGTKVYEERRKESLKILQETDNRRSRILEVVEQLENKLKELEEDRKELARFQQVDRQRRSLEYTIYDKEVTDTAAKLEQIEEARKNEGERTGKAHEDMARAKAELKRLEKELASLQDAMPKLERERKAAAEERSAANAARAKLEVDVTDLEEQIEKHAQTQAHCSATAQSLEEEIAAKQAELADVTAEQQAREAQATDLDRQIADTERRLQALYQKQGRSRQFGSKQERDAHIGDEIKQLERAAAVKRSSADDLRSHVQQLTSQLMDLSQEVGDKEQQVRAEETSLEEAEREQKSLEAKRNALNDERKELWRAENEAENSIGKIHGNRQKAEKKVESSMPRDIARGIASVKRFVRQQNIKGVHGTLIELIECSNRLHTAIEVSAGNQLFHVVVDNDDVATRITALLTEQRAGRVTFIPLNRINPQPVQYPNFGDDALPLVNKINCADQHKKAVAQIFGKIMVCKDMDTAGRVTREARHLNCVTIKGDQYSKKGTMTGGFIDVTRSRMEVMKLLLQLSEELQAAQGEKAGLREKVDDVDQAVAQILGEIQKTAAKCSHARETLKQARADLASATRREQELRKTLEQKEKRLADIEASTEDTQKKVADLKAELGTELLAQLSAAERAELSKLSPQLKSLQDKKEELRVEQAQSVERSTELETLLSTNLLKQQQELQDRLSKADVSADRAQLEKLQEASAEAVVRLEAAAKQEAEAAAALEEAEKKLRALKADRDKTKDFEELEAQHVQDESRKVETLLSKRAGLQQKRADLERKIRELGSLPAEAFEKYRDKSLTSLHKLLQQAQNELKKYGHVNRKALDEYASFTEQKTELERRQEENARGEAKIKQLIQTLDLRKDEAIERTFKGVAKNFREIFCELVPGGKGELVMQRRAPVPAAANPDDEDEEAQDQQNASERYSGVKVKVSFGSGEVLVMKQLSGGQKTLVALALIFAIQRCDPAPFYLFDEIDAALDPQYRTTVARMLARQAHDEHNPAQFIVTTFHPQIIHEADKIYGVSHSNRISRIDVVTREDALEFVQANLQEHEGNQGDENRDPN</sequence>
<dbReference type="SUPFAM" id="SSF75553">
    <property type="entry name" value="Smc hinge domain"/>
    <property type="match status" value="1"/>
</dbReference>
<keyword evidence="7" id="KW-0131">Cell cycle</keyword>
<organism evidence="12 13">
    <name type="scientific">Coccomyxa viridis</name>
    <dbReference type="NCBI Taxonomy" id="1274662"/>
    <lineage>
        <taxon>Eukaryota</taxon>
        <taxon>Viridiplantae</taxon>
        <taxon>Chlorophyta</taxon>
        <taxon>core chlorophytes</taxon>
        <taxon>Trebouxiophyceae</taxon>
        <taxon>Trebouxiophyceae incertae sedis</taxon>
        <taxon>Coccomyxaceae</taxon>
        <taxon>Coccomyxa</taxon>
    </lineage>
</organism>